<accession>A0A084WEU8</accession>
<reference evidence="2 4" key="1">
    <citation type="journal article" date="2014" name="BMC Genomics">
        <title>Genome sequence of Anopheles sinensis provides insight into genetics basis of mosquito competence for malaria parasites.</title>
        <authorList>
            <person name="Zhou D."/>
            <person name="Zhang D."/>
            <person name="Ding G."/>
            <person name="Shi L."/>
            <person name="Hou Q."/>
            <person name="Ye Y."/>
            <person name="Xu Y."/>
            <person name="Zhou H."/>
            <person name="Xiong C."/>
            <person name="Li S."/>
            <person name="Yu J."/>
            <person name="Hong S."/>
            <person name="Yu X."/>
            <person name="Zou P."/>
            <person name="Chen C."/>
            <person name="Chang X."/>
            <person name="Wang W."/>
            <person name="Lv Y."/>
            <person name="Sun Y."/>
            <person name="Ma L."/>
            <person name="Shen B."/>
            <person name="Zhu C."/>
        </authorList>
    </citation>
    <scope>NUCLEOTIDE SEQUENCE [LARGE SCALE GENOMIC DNA]</scope>
</reference>
<sequence length="176" mass="19900">MQYHLRESMKRVLGVQTRGSSGAVKVIKVKSNHALNLLAPGRPENDVLIFSMRSFFPLCWACFSSLAPLSLALATRFFINQTVSENGKGKQQTNNHISCPHLEHDTMVSASVDKIEFGKLESKFLPHKKHPDSLAFVSIVGDYRFTTGFWMGFFALLREKRFPLFRHDTHNTLSCG</sequence>
<evidence type="ECO:0000313" key="4">
    <source>
        <dbReference type="Proteomes" id="UP000030765"/>
    </source>
</evidence>
<keyword evidence="1" id="KW-1133">Transmembrane helix</keyword>
<reference evidence="3" key="2">
    <citation type="submission" date="2020-05" db="UniProtKB">
        <authorList>
            <consortium name="EnsemblMetazoa"/>
        </authorList>
    </citation>
    <scope>IDENTIFICATION</scope>
</reference>
<dbReference type="EMBL" id="ATLV01023259">
    <property type="status" value="NOT_ANNOTATED_CDS"/>
    <property type="molecule type" value="Genomic_DNA"/>
</dbReference>
<evidence type="ECO:0000313" key="3">
    <source>
        <dbReference type="EnsemblMetazoa" id="ASIC016747-PA"/>
    </source>
</evidence>
<feature type="transmembrane region" description="Helical" evidence="1">
    <location>
        <begin position="58"/>
        <end position="79"/>
    </location>
</feature>
<dbReference type="VEuPathDB" id="VectorBase:ASIC016747"/>
<keyword evidence="1" id="KW-0812">Transmembrane</keyword>
<keyword evidence="1" id="KW-0472">Membrane</keyword>
<proteinExistence type="predicted"/>
<dbReference type="Proteomes" id="UP000030765">
    <property type="component" value="Unassembled WGS sequence"/>
</dbReference>
<evidence type="ECO:0000313" key="2">
    <source>
        <dbReference type="EMBL" id="KFB48742.1"/>
    </source>
</evidence>
<name>A0A084WEU8_ANOSI</name>
<evidence type="ECO:0000256" key="1">
    <source>
        <dbReference type="SAM" id="Phobius"/>
    </source>
</evidence>
<gene>
    <name evidence="2" type="ORF">ZHAS_00016747</name>
</gene>
<protein>
    <submittedName>
        <fullName evidence="2 3">Uncharacterized protein</fullName>
    </submittedName>
</protein>
<dbReference type="AlphaFoldDB" id="A0A084WEU8"/>
<organism evidence="2">
    <name type="scientific">Anopheles sinensis</name>
    <name type="common">Mosquito</name>
    <dbReference type="NCBI Taxonomy" id="74873"/>
    <lineage>
        <taxon>Eukaryota</taxon>
        <taxon>Metazoa</taxon>
        <taxon>Ecdysozoa</taxon>
        <taxon>Arthropoda</taxon>
        <taxon>Hexapoda</taxon>
        <taxon>Insecta</taxon>
        <taxon>Pterygota</taxon>
        <taxon>Neoptera</taxon>
        <taxon>Endopterygota</taxon>
        <taxon>Diptera</taxon>
        <taxon>Nematocera</taxon>
        <taxon>Culicoidea</taxon>
        <taxon>Culicidae</taxon>
        <taxon>Anophelinae</taxon>
        <taxon>Anopheles</taxon>
    </lineage>
</organism>
<feature type="transmembrane region" description="Helical" evidence="1">
    <location>
        <begin position="134"/>
        <end position="157"/>
    </location>
</feature>
<dbReference type="EMBL" id="KE525341">
    <property type="protein sequence ID" value="KFB48742.1"/>
    <property type="molecule type" value="Genomic_DNA"/>
</dbReference>
<keyword evidence="4" id="KW-1185">Reference proteome</keyword>
<dbReference type="EnsemblMetazoa" id="ASIC016747-RA">
    <property type="protein sequence ID" value="ASIC016747-PA"/>
    <property type="gene ID" value="ASIC016747"/>
</dbReference>